<accession>A0AAD9XVJ9</accession>
<keyword evidence="2" id="KW-1185">Reference proteome</keyword>
<evidence type="ECO:0000313" key="1">
    <source>
        <dbReference type="EMBL" id="KAK2728914.1"/>
    </source>
</evidence>
<organism evidence="1 2">
    <name type="scientific">Colletotrichum kahawae</name>
    <name type="common">Coffee berry disease fungus</name>
    <dbReference type="NCBI Taxonomy" id="34407"/>
    <lineage>
        <taxon>Eukaryota</taxon>
        <taxon>Fungi</taxon>
        <taxon>Dikarya</taxon>
        <taxon>Ascomycota</taxon>
        <taxon>Pezizomycotina</taxon>
        <taxon>Sordariomycetes</taxon>
        <taxon>Hypocreomycetidae</taxon>
        <taxon>Glomerellales</taxon>
        <taxon>Glomerellaceae</taxon>
        <taxon>Colletotrichum</taxon>
        <taxon>Colletotrichum gloeosporioides species complex</taxon>
    </lineage>
</organism>
<gene>
    <name evidence="1" type="ORF">CKAH01_10742</name>
</gene>
<evidence type="ECO:0000313" key="2">
    <source>
        <dbReference type="Proteomes" id="UP001281614"/>
    </source>
</evidence>
<dbReference type="AlphaFoldDB" id="A0AAD9XVJ9"/>
<reference evidence="1" key="1">
    <citation type="submission" date="2023-02" db="EMBL/GenBank/DDBJ databases">
        <title>Colletotrichum kahawae CIFC_Que2 genome sequencing and assembly.</title>
        <authorList>
            <person name="Baroncelli R."/>
        </authorList>
    </citation>
    <scope>NUCLEOTIDE SEQUENCE</scope>
    <source>
        <strain evidence="1">CIFC_Que2</strain>
    </source>
</reference>
<dbReference type="Proteomes" id="UP001281614">
    <property type="component" value="Unassembled WGS sequence"/>
</dbReference>
<sequence>MATSTVSNIGEDWAKIQQLIFKNKTYLDTLSSKGLFLFLIRVNLCDILDGGEGEHHMLLALAHNKEKMTELFQNSVAEDEIITSLKDSLINSQNLNENKSVLKVNSASTTIYLHLHGLLHPSAGEGVMHVPSKVFVTHDAGVPQTVFLSTNNLSKPVDMLEFCYAKHTTGQDNRKEDRKSTTNVFIVSLPDGTCPDINRTWISKA</sequence>
<comment type="caution">
    <text evidence="1">The sequence shown here is derived from an EMBL/GenBank/DDBJ whole genome shotgun (WGS) entry which is preliminary data.</text>
</comment>
<dbReference type="EMBL" id="VYYT01000875">
    <property type="protein sequence ID" value="KAK2728914.1"/>
    <property type="molecule type" value="Genomic_DNA"/>
</dbReference>
<name>A0AAD9XVJ9_COLKA</name>
<protein>
    <submittedName>
        <fullName evidence="1">Uncharacterized protein</fullName>
    </submittedName>
</protein>
<proteinExistence type="predicted"/>